<organism evidence="2 3">
    <name type="scientific">Neisseria bacilliformis ATCC BAA-1200</name>
    <dbReference type="NCBI Taxonomy" id="888742"/>
    <lineage>
        <taxon>Bacteria</taxon>
        <taxon>Pseudomonadati</taxon>
        <taxon>Pseudomonadota</taxon>
        <taxon>Betaproteobacteria</taxon>
        <taxon>Neisseriales</taxon>
        <taxon>Neisseriaceae</taxon>
        <taxon>Neisseria</taxon>
    </lineage>
</organism>
<gene>
    <name evidence="2" type="ORF">HMPREF9123_1674</name>
</gene>
<name>F2BD68_9NEIS</name>
<dbReference type="Proteomes" id="UP000004105">
    <property type="component" value="Unassembled WGS sequence"/>
</dbReference>
<dbReference type="HOGENOM" id="CLU_1946502_0_0_4"/>
<feature type="region of interest" description="Disordered" evidence="1">
    <location>
        <begin position="26"/>
        <end position="52"/>
    </location>
</feature>
<dbReference type="EMBL" id="AFAY01000033">
    <property type="protein sequence ID" value="EGF10627.1"/>
    <property type="molecule type" value="Genomic_DNA"/>
</dbReference>
<comment type="caution">
    <text evidence="2">The sequence shown here is derived from an EMBL/GenBank/DDBJ whole genome shotgun (WGS) entry which is preliminary data.</text>
</comment>
<evidence type="ECO:0000256" key="1">
    <source>
        <dbReference type="SAM" id="MobiDB-lite"/>
    </source>
</evidence>
<proteinExistence type="predicted"/>
<evidence type="ECO:0000313" key="2">
    <source>
        <dbReference type="EMBL" id="EGF10627.1"/>
    </source>
</evidence>
<reference evidence="2 3" key="1">
    <citation type="submission" date="2011-02" db="EMBL/GenBank/DDBJ databases">
        <authorList>
            <person name="Muzny D."/>
            <person name="Qin X."/>
            <person name="Deng J."/>
            <person name="Jiang H."/>
            <person name="Liu Y."/>
            <person name="Qu J."/>
            <person name="Song X.-Z."/>
            <person name="Zhang L."/>
            <person name="Thornton R."/>
            <person name="Coyle M."/>
            <person name="Francisco L."/>
            <person name="Jackson L."/>
            <person name="Javaid M."/>
            <person name="Korchina V."/>
            <person name="Kovar C."/>
            <person name="Mata R."/>
            <person name="Mathew T."/>
            <person name="Ngo R."/>
            <person name="Nguyen L."/>
            <person name="Nguyen N."/>
            <person name="Okwuonu G."/>
            <person name="Ongeri F."/>
            <person name="Pham C."/>
            <person name="Simmons D."/>
            <person name="Wilczek-Boney K."/>
            <person name="Hale W."/>
            <person name="Jakkamsetti A."/>
            <person name="Pham P."/>
            <person name="Ruth R."/>
            <person name="San Lucas F."/>
            <person name="Warren J."/>
            <person name="Zhang J."/>
            <person name="Zhao Z."/>
            <person name="Zhou C."/>
            <person name="Zhu D."/>
            <person name="Lee S."/>
            <person name="Bess C."/>
            <person name="Blankenburg K."/>
            <person name="Forbes L."/>
            <person name="Fu Q."/>
            <person name="Gubbala S."/>
            <person name="Hirani K."/>
            <person name="Jayaseelan J.C."/>
            <person name="Lara F."/>
            <person name="Munidasa M."/>
            <person name="Palculict T."/>
            <person name="Patil S."/>
            <person name="Pu L.-L."/>
            <person name="Saada N."/>
            <person name="Tang L."/>
            <person name="Weissenberger G."/>
            <person name="Zhu Y."/>
            <person name="Hemphill L."/>
            <person name="Shang Y."/>
            <person name="Youmans B."/>
            <person name="Ayvaz T."/>
            <person name="Ross M."/>
            <person name="Santibanez J."/>
            <person name="Aqrawi P."/>
            <person name="Gross S."/>
            <person name="Joshi V."/>
            <person name="Fowler G."/>
            <person name="Nazareth L."/>
            <person name="Reid J."/>
            <person name="Worley K."/>
            <person name="Petrosino J."/>
            <person name="Highlander S."/>
            <person name="Gibbs R."/>
        </authorList>
    </citation>
    <scope>NUCLEOTIDE SEQUENCE [LARGE SCALE GENOMIC DNA]</scope>
    <source>
        <strain evidence="2 3">ATCC BAA-1200</strain>
    </source>
</reference>
<protein>
    <submittedName>
        <fullName evidence="2">Uncharacterized protein</fullName>
    </submittedName>
</protein>
<evidence type="ECO:0000313" key="3">
    <source>
        <dbReference type="Proteomes" id="UP000004105"/>
    </source>
</evidence>
<dbReference type="AlphaFoldDB" id="F2BD68"/>
<keyword evidence="3" id="KW-1185">Reference proteome</keyword>
<accession>F2BD68</accession>
<sequence>MCRRHARGWRNQAACGTSKVAKLKRQRSRSGIYARQDTGIGKTSGINARPTWVSDYPDDKGSLKAKGRLKNKFSDGLTARMVQTVCGSGKIRAFFLSRSQDAAMAPHRTAPHRTAPHRTAPQLYSILSK</sequence>